<keyword evidence="8" id="KW-1185">Reference proteome</keyword>
<dbReference type="AlphaFoldDB" id="A0A423T5U4"/>
<comment type="similarity">
    <text evidence="2 6">Belongs to the XK family.</text>
</comment>
<dbReference type="Proteomes" id="UP000283509">
    <property type="component" value="Unassembled WGS sequence"/>
</dbReference>
<dbReference type="OrthoDB" id="6136301at2759"/>
<reference evidence="7 8" key="2">
    <citation type="submission" date="2019-01" db="EMBL/GenBank/DDBJ databases">
        <title>The decoding of complex shrimp genome reveals the adaptation for benthos swimmer, frequently molting mechanism and breeding impact on genome.</title>
        <authorList>
            <person name="Sun Y."/>
            <person name="Gao Y."/>
            <person name="Yu Y."/>
        </authorList>
    </citation>
    <scope>NUCLEOTIDE SEQUENCE [LARGE SCALE GENOMIC DNA]</scope>
    <source>
        <tissue evidence="7">Muscle</tissue>
    </source>
</reference>
<keyword evidence="5 6" id="KW-0472">Membrane</keyword>
<gene>
    <name evidence="7" type="ORF">C7M84_009861</name>
</gene>
<evidence type="ECO:0000313" key="8">
    <source>
        <dbReference type="Proteomes" id="UP000283509"/>
    </source>
</evidence>
<evidence type="ECO:0000256" key="2">
    <source>
        <dbReference type="ARBA" id="ARBA00008789"/>
    </source>
</evidence>
<comment type="caution">
    <text evidence="7">The sequence shown here is derived from an EMBL/GenBank/DDBJ whole genome shotgun (WGS) entry which is preliminary data.</text>
</comment>
<evidence type="ECO:0000256" key="3">
    <source>
        <dbReference type="ARBA" id="ARBA00022692"/>
    </source>
</evidence>
<evidence type="ECO:0000256" key="1">
    <source>
        <dbReference type="ARBA" id="ARBA00004141"/>
    </source>
</evidence>
<keyword evidence="3 6" id="KW-0812">Transmembrane</keyword>
<dbReference type="InterPro" id="IPR018629">
    <property type="entry name" value="XK-rel"/>
</dbReference>
<dbReference type="Pfam" id="PF09815">
    <property type="entry name" value="XK-related"/>
    <property type="match status" value="1"/>
</dbReference>
<reference evidence="7 8" key="1">
    <citation type="submission" date="2018-04" db="EMBL/GenBank/DDBJ databases">
        <authorList>
            <person name="Zhang X."/>
            <person name="Yuan J."/>
            <person name="Li F."/>
            <person name="Xiang J."/>
        </authorList>
    </citation>
    <scope>NUCLEOTIDE SEQUENCE [LARGE SCALE GENOMIC DNA]</scope>
    <source>
        <tissue evidence="7">Muscle</tissue>
    </source>
</reference>
<accession>A0A423T5U4</accession>
<proteinExistence type="inferred from homology"/>
<dbReference type="EMBL" id="QCYY01002244">
    <property type="protein sequence ID" value="ROT71803.1"/>
    <property type="molecule type" value="Genomic_DNA"/>
</dbReference>
<organism evidence="7 8">
    <name type="scientific">Penaeus vannamei</name>
    <name type="common">Whiteleg shrimp</name>
    <name type="synonym">Litopenaeus vannamei</name>
    <dbReference type="NCBI Taxonomy" id="6689"/>
    <lineage>
        <taxon>Eukaryota</taxon>
        <taxon>Metazoa</taxon>
        <taxon>Ecdysozoa</taxon>
        <taxon>Arthropoda</taxon>
        <taxon>Crustacea</taxon>
        <taxon>Multicrustacea</taxon>
        <taxon>Malacostraca</taxon>
        <taxon>Eumalacostraca</taxon>
        <taxon>Eucarida</taxon>
        <taxon>Decapoda</taxon>
        <taxon>Dendrobranchiata</taxon>
        <taxon>Penaeoidea</taxon>
        <taxon>Penaeidae</taxon>
        <taxon>Penaeus</taxon>
    </lineage>
</organism>
<comment type="subcellular location">
    <subcellularLocation>
        <location evidence="1 6">Membrane</location>
        <topology evidence="1 6">Multi-pass membrane protein</topology>
    </subcellularLocation>
</comment>
<comment type="caution">
    <text evidence="6">Lacks conserved residue(s) required for the propagation of feature annotation.</text>
</comment>
<sequence length="144" mass="16502">MATDGAAQLAEQLCDVTSEAGRLITQEVREGIDYLTQPEETLEFTWIDALTGLVSILTFGFDLVSDSLAVYYMHDDPDAKYYFFVTLMLLVVPLVIANGFSLYWYWFDERVCEPEMCYRHPRVPNLVWAVRVVAHLLLQASVLR</sequence>
<evidence type="ECO:0000256" key="4">
    <source>
        <dbReference type="ARBA" id="ARBA00022989"/>
    </source>
</evidence>
<name>A0A423T5U4_PENVA</name>
<keyword evidence="4 6" id="KW-1133">Transmembrane helix</keyword>
<evidence type="ECO:0000256" key="6">
    <source>
        <dbReference type="RuleBase" id="RU910716"/>
    </source>
</evidence>
<feature type="transmembrane region" description="Helical" evidence="6">
    <location>
        <begin position="44"/>
        <end position="69"/>
    </location>
</feature>
<evidence type="ECO:0000256" key="5">
    <source>
        <dbReference type="ARBA" id="ARBA00023136"/>
    </source>
</evidence>
<dbReference type="GO" id="GO:0005886">
    <property type="term" value="C:plasma membrane"/>
    <property type="evidence" value="ECO:0007669"/>
    <property type="project" value="UniProtKB-ARBA"/>
</dbReference>
<protein>
    <recommendedName>
        <fullName evidence="6">XK-related protein</fullName>
    </recommendedName>
</protein>
<feature type="transmembrane region" description="Helical" evidence="6">
    <location>
        <begin position="81"/>
        <end position="106"/>
    </location>
</feature>
<evidence type="ECO:0000313" key="7">
    <source>
        <dbReference type="EMBL" id="ROT71803.1"/>
    </source>
</evidence>